<proteinExistence type="predicted"/>
<reference evidence="1" key="2">
    <citation type="journal article" date="2015" name="Fish Shellfish Immunol.">
        <title>Early steps in the European eel (Anguilla anguilla)-Vibrio vulnificus interaction in the gills: Role of the RtxA13 toxin.</title>
        <authorList>
            <person name="Callol A."/>
            <person name="Pajuelo D."/>
            <person name="Ebbesson L."/>
            <person name="Teles M."/>
            <person name="MacKenzie S."/>
            <person name="Amaro C."/>
        </authorList>
    </citation>
    <scope>NUCLEOTIDE SEQUENCE</scope>
</reference>
<dbReference type="AlphaFoldDB" id="A0A0E9Q433"/>
<evidence type="ECO:0000313" key="1">
    <source>
        <dbReference type="EMBL" id="JAH11110.1"/>
    </source>
</evidence>
<accession>A0A0E9Q433</accession>
<protein>
    <submittedName>
        <fullName evidence="1">Uncharacterized protein</fullName>
    </submittedName>
</protein>
<name>A0A0E9Q433_ANGAN</name>
<dbReference type="EMBL" id="GBXM01097467">
    <property type="protein sequence ID" value="JAH11110.1"/>
    <property type="molecule type" value="Transcribed_RNA"/>
</dbReference>
<reference evidence="1" key="1">
    <citation type="submission" date="2014-11" db="EMBL/GenBank/DDBJ databases">
        <authorList>
            <person name="Amaro Gonzalez C."/>
        </authorList>
    </citation>
    <scope>NUCLEOTIDE SEQUENCE</scope>
</reference>
<organism evidence="1">
    <name type="scientific">Anguilla anguilla</name>
    <name type="common">European freshwater eel</name>
    <name type="synonym">Muraena anguilla</name>
    <dbReference type="NCBI Taxonomy" id="7936"/>
    <lineage>
        <taxon>Eukaryota</taxon>
        <taxon>Metazoa</taxon>
        <taxon>Chordata</taxon>
        <taxon>Craniata</taxon>
        <taxon>Vertebrata</taxon>
        <taxon>Euteleostomi</taxon>
        <taxon>Actinopterygii</taxon>
        <taxon>Neopterygii</taxon>
        <taxon>Teleostei</taxon>
        <taxon>Anguilliformes</taxon>
        <taxon>Anguillidae</taxon>
        <taxon>Anguilla</taxon>
    </lineage>
</organism>
<sequence>MDANGRADSDAACLPAIRSQQRVSEIDSLIKS</sequence>